<gene>
    <name evidence="5" type="ORF">SAMN04488136_13927</name>
</gene>
<dbReference type="EMBL" id="FNDD01000039">
    <property type="protein sequence ID" value="SDH96077.1"/>
    <property type="molecule type" value="Genomic_DNA"/>
</dbReference>
<dbReference type="RefSeq" id="WP_093279142.1">
    <property type="nucleotide sequence ID" value="NZ_FNDD01000039.1"/>
</dbReference>
<dbReference type="NCBIfam" id="NF001238">
    <property type="entry name" value="PRK00211.1"/>
    <property type="match status" value="1"/>
</dbReference>
<sequence>MSQLTFVFRSAPHGSASGREGVDALLAASAYCETIQVIFVADGVLQLLQGQQPNHIASKDYAPMFKLFELYDIEQVYVCQQSLDERGVAHADLVLNAERLNRDEIKQQLQQADKILSF</sequence>
<evidence type="ECO:0000256" key="1">
    <source>
        <dbReference type="ARBA" id="ARBA00002850"/>
    </source>
</evidence>
<dbReference type="Gene3D" id="3.40.1260.10">
    <property type="entry name" value="DsrEFH-like"/>
    <property type="match status" value="1"/>
</dbReference>
<dbReference type="STRING" id="861298.SAMN04488136_13927"/>
<evidence type="ECO:0000256" key="3">
    <source>
        <dbReference type="ARBA" id="ARBA00005996"/>
    </source>
</evidence>
<keyword evidence="6" id="KW-1185">Reference proteome</keyword>
<dbReference type="AlphaFoldDB" id="A0A1G8GP19"/>
<dbReference type="SUPFAM" id="SSF75169">
    <property type="entry name" value="DsrEFH-like"/>
    <property type="match status" value="1"/>
</dbReference>
<dbReference type="NCBIfam" id="TIGR03010">
    <property type="entry name" value="sulf_tusC_dsrF"/>
    <property type="match status" value="1"/>
</dbReference>
<evidence type="ECO:0000256" key="4">
    <source>
        <dbReference type="ARBA" id="ARBA00017149"/>
    </source>
</evidence>
<accession>A0A1G8GP19</accession>
<dbReference type="Proteomes" id="UP000198854">
    <property type="component" value="Unassembled WGS sequence"/>
</dbReference>
<evidence type="ECO:0000256" key="2">
    <source>
        <dbReference type="ARBA" id="ARBA00004496"/>
    </source>
</evidence>
<dbReference type="InterPro" id="IPR017462">
    <property type="entry name" value="Sulphur_relay_TusC/DsrF"/>
</dbReference>
<evidence type="ECO:0000313" key="6">
    <source>
        <dbReference type="Proteomes" id="UP000198854"/>
    </source>
</evidence>
<protein>
    <recommendedName>
        <fullName evidence="4">Protein TusC homolog</fullName>
    </recommendedName>
</protein>
<comment type="function">
    <text evidence="1">Could be part of a sulfur-relay system.</text>
</comment>
<dbReference type="OrthoDB" id="9789418at2"/>
<dbReference type="PANTHER" id="PTHR38780:SF1">
    <property type="entry name" value="PROTEIN TUSC"/>
    <property type="match status" value="1"/>
</dbReference>
<dbReference type="PANTHER" id="PTHR38780">
    <property type="entry name" value="PROTEIN TUSC"/>
    <property type="match status" value="1"/>
</dbReference>
<dbReference type="InterPro" id="IPR027396">
    <property type="entry name" value="DsrEFH-like"/>
</dbReference>
<evidence type="ECO:0000313" key="5">
    <source>
        <dbReference type="EMBL" id="SDH96077.1"/>
    </source>
</evidence>
<proteinExistence type="inferred from homology"/>
<reference evidence="5 6" key="1">
    <citation type="submission" date="2016-10" db="EMBL/GenBank/DDBJ databases">
        <authorList>
            <person name="de Groot N.N."/>
        </authorList>
    </citation>
    <scope>NUCLEOTIDE SEQUENCE [LARGE SCALE GENOMIC DNA]</scope>
    <source>
        <strain evidence="5 6">CGMCC 1.10228</strain>
    </source>
</reference>
<dbReference type="InterPro" id="IPR003787">
    <property type="entry name" value="Sulphur_relay_DsrE/F-like"/>
</dbReference>
<comment type="similarity">
    <text evidence="3">Belongs to the DsrF/TusC family.</text>
</comment>
<dbReference type="Pfam" id="PF02635">
    <property type="entry name" value="DsrE"/>
    <property type="match status" value="1"/>
</dbReference>
<organism evidence="5 6">
    <name type="scientific">Vibrio xiamenensis</name>
    <dbReference type="NCBI Taxonomy" id="861298"/>
    <lineage>
        <taxon>Bacteria</taxon>
        <taxon>Pseudomonadati</taxon>
        <taxon>Pseudomonadota</taxon>
        <taxon>Gammaproteobacteria</taxon>
        <taxon>Vibrionales</taxon>
        <taxon>Vibrionaceae</taxon>
        <taxon>Vibrio</taxon>
    </lineage>
</organism>
<dbReference type="GO" id="GO:0005737">
    <property type="term" value="C:cytoplasm"/>
    <property type="evidence" value="ECO:0007669"/>
    <property type="project" value="UniProtKB-SubCell"/>
</dbReference>
<comment type="subcellular location">
    <subcellularLocation>
        <location evidence="2">Cytoplasm</location>
    </subcellularLocation>
</comment>
<name>A0A1G8GP19_9VIBR</name>